<dbReference type="GO" id="GO:0008270">
    <property type="term" value="F:zinc ion binding"/>
    <property type="evidence" value="ECO:0007669"/>
    <property type="project" value="UniProtKB-KW"/>
</dbReference>
<evidence type="ECO:0000313" key="18">
    <source>
        <dbReference type="EMBL" id="KAJ2690234.1"/>
    </source>
</evidence>
<keyword evidence="14" id="KW-0862">Zinc</keyword>
<keyword evidence="9" id="KW-0227">DNA damage</keyword>
<evidence type="ECO:0000256" key="12">
    <source>
        <dbReference type="ARBA" id="ARBA00023242"/>
    </source>
</evidence>
<keyword evidence="11" id="KW-0234">DNA repair</keyword>
<name>A0A9W8L6R5_9FUNG</name>
<keyword evidence="6" id="KW-0853">WD repeat</keyword>
<evidence type="ECO:0000256" key="2">
    <source>
        <dbReference type="ARBA" id="ARBA00004496"/>
    </source>
</evidence>
<evidence type="ECO:0000256" key="16">
    <source>
        <dbReference type="SAM" id="MobiDB-lite"/>
    </source>
</evidence>
<evidence type="ECO:0000256" key="14">
    <source>
        <dbReference type="PROSITE-ProRule" id="PRU00175"/>
    </source>
</evidence>
<keyword evidence="15" id="KW-0175">Coiled coil</keyword>
<dbReference type="InterPro" id="IPR001841">
    <property type="entry name" value="Znf_RING"/>
</dbReference>
<keyword evidence="10" id="KW-0833">Ubl conjugation pathway</keyword>
<feature type="coiled-coil region" evidence="15">
    <location>
        <begin position="221"/>
        <end position="255"/>
    </location>
</feature>
<evidence type="ECO:0000256" key="7">
    <source>
        <dbReference type="ARBA" id="ARBA00022679"/>
    </source>
</evidence>
<accession>A0A9W8L6R5</accession>
<keyword evidence="8" id="KW-0677">Repeat</keyword>
<dbReference type="PROSITE" id="PS50089">
    <property type="entry name" value="ZF_RING_2"/>
    <property type="match status" value="1"/>
</dbReference>
<evidence type="ECO:0000256" key="10">
    <source>
        <dbReference type="ARBA" id="ARBA00022786"/>
    </source>
</evidence>
<keyword evidence="5" id="KW-0963">Cytoplasm</keyword>
<dbReference type="PANTHER" id="PTHR16047">
    <property type="entry name" value="RFWD3 PROTEIN"/>
    <property type="match status" value="1"/>
</dbReference>
<evidence type="ECO:0000313" key="19">
    <source>
        <dbReference type="Proteomes" id="UP001151516"/>
    </source>
</evidence>
<dbReference type="OrthoDB" id="8062037at2759"/>
<dbReference type="CDD" id="cd16450">
    <property type="entry name" value="mRING-C3HGC3_RFWD3"/>
    <property type="match status" value="1"/>
</dbReference>
<organism evidence="18 19">
    <name type="scientific">Coemansia spiralis</name>
    <dbReference type="NCBI Taxonomy" id="417178"/>
    <lineage>
        <taxon>Eukaryota</taxon>
        <taxon>Fungi</taxon>
        <taxon>Fungi incertae sedis</taxon>
        <taxon>Zoopagomycota</taxon>
        <taxon>Kickxellomycotina</taxon>
        <taxon>Kickxellomycetes</taxon>
        <taxon>Kickxellales</taxon>
        <taxon>Kickxellaceae</taxon>
        <taxon>Coemansia</taxon>
    </lineage>
</organism>
<comment type="caution">
    <text evidence="18">The sequence shown here is derived from an EMBL/GenBank/DDBJ whole genome shotgun (WGS) entry which is preliminary data.</text>
</comment>
<dbReference type="SUPFAM" id="SSF57850">
    <property type="entry name" value="RING/U-box"/>
    <property type="match status" value="1"/>
</dbReference>
<comment type="pathway">
    <text evidence="3">Protein modification; protein ubiquitination.</text>
</comment>
<dbReference type="EC" id="2.3.2.27" evidence="4"/>
<dbReference type="SUPFAM" id="SSF50978">
    <property type="entry name" value="WD40 repeat-like"/>
    <property type="match status" value="1"/>
</dbReference>
<dbReference type="GO" id="GO:0016604">
    <property type="term" value="C:nuclear body"/>
    <property type="evidence" value="ECO:0007669"/>
    <property type="project" value="UniProtKB-SubCell"/>
</dbReference>
<evidence type="ECO:0000256" key="11">
    <source>
        <dbReference type="ARBA" id="ARBA00023204"/>
    </source>
</evidence>
<evidence type="ECO:0000256" key="9">
    <source>
        <dbReference type="ARBA" id="ARBA00022763"/>
    </source>
</evidence>
<dbReference type="InterPro" id="IPR056527">
    <property type="entry name" value="WD40_RFWD3"/>
</dbReference>
<dbReference type="InterPro" id="IPR036322">
    <property type="entry name" value="WD40_repeat_dom_sf"/>
</dbReference>
<evidence type="ECO:0000256" key="13">
    <source>
        <dbReference type="ARBA" id="ARBA00034306"/>
    </source>
</evidence>
<dbReference type="InterPro" id="IPR037381">
    <property type="entry name" value="RFWD3"/>
</dbReference>
<dbReference type="Gene3D" id="2.130.10.10">
    <property type="entry name" value="YVTN repeat-like/Quinoprotein amine dehydrogenase"/>
    <property type="match status" value="1"/>
</dbReference>
<dbReference type="GO" id="GO:0016567">
    <property type="term" value="P:protein ubiquitination"/>
    <property type="evidence" value="ECO:0007669"/>
    <property type="project" value="InterPro"/>
</dbReference>
<evidence type="ECO:0000256" key="15">
    <source>
        <dbReference type="SAM" id="Coils"/>
    </source>
</evidence>
<keyword evidence="19" id="KW-1185">Reference proteome</keyword>
<keyword evidence="18" id="KW-0012">Acyltransferase</keyword>
<keyword evidence="12" id="KW-0539">Nucleus</keyword>
<dbReference type="Proteomes" id="UP001151516">
    <property type="component" value="Unassembled WGS sequence"/>
</dbReference>
<dbReference type="EMBL" id="JANBTX010000014">
    <property type="protein sequence ID" value="KAJ2690234.1"/>
    <property type="molecule type" value="Genomic_DNA"/>
</dbReference>
<dbReference type="Gene3D" id="3.30.40.10">
    <property type="entry name" value="Zinc/RING finger domain, C3HC4 (zinc finger)"/>
    <property type="match status" value="1"/>
</dbReference>
<keyword evidence="7 18" id="KW-0808">Transferase</keyword>
<dbReference type="PANTHER" id="PTHR16047:SF7">
    <property type="entry name" value="E3 UBIQUITIN-PROTEIN LIGASE RFWD3"/>
    <property type="match status" value="1"/>
</dbReference>
<feature type="region of interest" description="Disordered" evidence="16">
    <location>
        <begin position="1"/>
        <end position="110"/>
    </location>
</feature>
<evidence type="ECO:0000256" key="8">
    <source>
        <dbReference type="ARBA" id="ARBA00022737"/>
    </source>
</evidence>
<dbReference type="AlphaFoldDB" id="A0A9W8L6R5"/>
<dbReference type="GO" id="GO:0061630">
    <property type="term" value="F:ubiquitin protein ligase activity"/>
    <property type="evidence" value="ECO:0007669"/>
    <property type="project" value="UniProtKB-EC"/>
</dbReference>
<reference evidence="18" key="1">
    <citation type="submission" date="2022-07" db="EMBL/GenBank/DDBJ databases">
        <title>Phylogenomic reconstructions and comparative analyses of Kickxellomycotina fungi.</title>
        <authorList>
            <person name="Reynolds N.K."/>
            <person name="Stajich J.E."/>
            <person name="Barry K."/>
            <person name="Grigoriev I.V."/>
            <person name="Crous P."/>
            <person name="Smith M.E."/>
        </authorList>
    </citation>
    <scope>NUCLEOTIDE SEQUENCE</scope>
    <source>
        <strain evidence="18">CBS 109367</strain>
    </source>
</reference>
<protein>
    <recommendedName>
        <fullName evidence="4">RING-type E3 ubiquitin transferase</fullName>
        <ecNumber evidence="4">2.3.2.27</ecNumber>
    </recommendedName>
</protein>
<keyword evidence="14" id="KW-0863">Zinc-finger</keyword>
<sequence length="630" mass="67792">MDGNSVSLDVSLSPSPPSISQILSFPLHNQRDPVPPNAGPSREPARRSDTDPGATHSAKRLRPTGSEPSAGYQRPPPACLQRGGSAMSVDETHDDDFAPRPIVPRTTSSASIESECGESSTCPICFEGWTLSGSHKLASLKCGHLFGRSCIRKWLTQKGSHHGKGGMGRAFCPECKQAATLRDIRVLFARSVTAVDGARVEELQGENKKLGLDLGAARSDAAESQLKLFQMQNEVRKLRDEIDALFKENQWLKTENKNLKLRPAHDESAEPGDPPCLLLRATVPVAAEGCSSRVLAFDPHCPMLYASHSKPSSTEHTMAIVDISNPQRAPTLILPHLHSKEIRGAQVSPNADGTRYLLTASMDQTAALTALSSNGVRTAPKLAARLPLASLGWSCAWDPVDTNLCYVGVATGGVLAFDLRNTAAPLHTWSRVRDGASDDSTDPGYSPIHSIAVIPGASQGSVVVANSLNVYSLPTKPGEPWTQLTEAGEQRSCYSLSYDAGLGCAAASFRRKGGQCTEHDLYEARMDGELDWKLVKRIPVSSPQNKIARSAVFSYMPPASANRRGLFCAVLEASRSVNVWAGEDQWSGEPLALSDVAAPEDIFDVRGWCSGDSVMFASLTNTTVRLYDVR</sequence>
<keyword evidence="14" id="KW-0479">Metal-binding</keyword>
<comment type="subcellular location">
    <subcellularLocation>
        <location evidence="2">Cytoplasm</location>
    </subcellularLocation>
    <subcellularLocation>
        <location evidence="13">Nucleus</location>
        <location evidence="13">Nuclear body</location>
    </subcellularLocation>
</comment>
<dbReference type="GO" id="GO:0036297">
    <property type="term" value="P:interstrand cross-link repair"/>
    <property type="evidence" value="ECO:0007669"/>
    <property type="project" value="InterPro"/>
</dbReference>
<feature type="domain" description="RING-type" evidence="17">
    <location>
        <begin position="122"/>
        <end position="176"/>
    </location>
</feature>
<evidence type="ECO:0000256" key="6">
    <source>
        <dbReference type="ARBA" id="ARBA00022574"/>
    </source>
</evidence>
<dbReference type="InterPro" id="IPR015943">
    <property type="entry name" value="WD40/YVTN_repeat-like_dom_sf"/>
</dbReference>
<evidence type="ECO:0000256" key="4">
    <source>
        <dbReference type="ARBA" id="ARBA00012483"/>
    </source>
</evidence>
<gene>
    <name evidence="18" type="primary">RFWD3</name>
    <name evidence="18" type="ORF">IWW39_000915</name>
</gene>
<evidence type="ECO:0000259" key="17">
    <source>
        <dbReference type="PROSITE" id="PS50089"/>
    </source>
</evidence>
<dbReference type="Pfam" id="PF23419">
    <property type="entry name" value="WD40_RFWD3"/>
    <property type="match status" value="1"/>
</dbReference>
<dbReference type="SMART" id="SM00184">
    <property type="entry name" value="RING"/>
    <property type="match status" value="1"/>
</dbReference>
<dbReference type="InterPro" id="IPR013083">
    <property type="entry name" value="Znf_RING/FYVE/PHD"/>
</dbReference>
<dbReference type="Pfam" id="PF13639">
    <property type="entry name" value="zf-RING_2"/>
    <property type="match status" value="1"/>
</dbReference>
<evidence type="ECO:0000256" key="3">
    <source>
        <dbReference type="ARBA" id="ARBA00004906"/>
    </source>
</evidence>
<comment type="catalytic activity">
    <reaction evidence="1">
        <text>S-ubiquitinyl-[E2 ubiquitin-conjugating enzyme]-L-cysteine + [acceptor protein]-L-lysine = [E2 ubiquitin-conjugating enzyme]-L-cysteine + N(6)-ubiquitinyl-[acceptor protein]-L-lysine.</text>
        <dbReference type="EC" id="2.3.2.27"/>
    </reaction>
</comment>
<proteinExistence type="predicted"/>
<dbReference type="GO" id="GO:0005737">
    <property type="term" value="C:cytoplasm"/>
    <property type="evidence" value="ECO:0007669"/>
    <property type="project" value="UniProtKB-SubCell"/>
</dbReference>
<feature type="compositionally biased region" description="Low complexity" evidence="16">
    <location>
        <begin position="1"/>
        <end position="27"/>
    </location>
</feature>
<evidence type="ECO:0000256" key="1">
    <source>
        <dbReference type="ARBA" id="ARBA00000900"/>
    </source>
</evidence>
<evidence type="ECO:0000256" key="5">
    <source>
        <dbReference type="ARBA" id="ARBA00022490"/>
    </source>
</evidence>